<organism evidence="2 3">
    <name type="scientific">Halobaculum lipolyticum</name>
    <dbReference type="NCBI Taxonomy" id="3032001"/>
    <lineage>
        <taxon>Archaea</taxon>
        <taxon>Methanobacteriati</taxon>
        <taxon>Methanobacteriota</taxon>
        <taxon>Stenosarchaea group</taxon>
        <taxon>Halobacteria</taxon>
        <taxon>Halobacteriales</taxon>
        <taxon>Haloferacaceae</taxon>
        <taxon>Halobaculum</taxon>
    </lineage>
</organism>
<evidence type="ECO:0000313" key="2">
    <source>
        <dbReference type="EMBL" id="MFC7069485.1"/>
    </source>
</evidence>
<dbReference type="EMBL" id="JBHTAH010000005">
    <property type="protein sequence ID" value="MFC7069485.1"/>
    <property type="molecule type" value="Genomic_DNA"/>
</dbReference>
<feature type="region of interest" description="Disordered" evidence="1">
    <location>
        <begin position="1"/>
        <end position="39"/>
    </location>
</feature>
<protein>
    <submittedName>
        <fullName evidence="2">Uncharacterized protein</fullName>
    </submittedName>
</protein>
<accession>A0ABD5WBJ0</accession>
<keyword evidence="3" id="KW-1185">Reference proteome</keyword>
<sequence>MTLDTTAEVDKIEAVRDRNGDARPAADADKQEQIRDAVGNRDELTQFVYSTSGTTAETLDSNAVPDGVTVLVEFKSDNTGTVYVGSPDTQESALTGIGQGRSFDVSDTAAIGVRTPTAGDAVVVTFESAGGA</sequence>
<evidence type="ECO:0000313" key="3">
    <source>
        <dbReference type="Proteomes" id="UP001596461"/>
    </source>
</evidence>
<comment type="caution">
    <text evidence="2">The sequence shown here is derived from an EMBL/GenBank/DDBJ whole genome shotgun (WGS) entry which is preliminary data.</text>
</comment>
<evidence type="ECO:0000256" key="1">
    <source>
        <dbReference type="SAM" id="MobiDB-lite"/>
    </source>
</evidence>
<reference evidence="2 3" key="1">
    <citation type="journal article" date="2019" name="Int. J. Syst. Evol. Microbiol.">
        <title>The Global Catalogue of Microorganisms (GCM) 10K type strain sequencing project: providing services to taxonomists for standard genome sequencing and annotation.</title>
        <authorList>
            <consortium name="The Broad Institute Genomics Platform"/>
            <consortium name="The Broad Institute Genome Sequencing Center for Infectious Disease"/>
            <person name="Wu L."/>
            <person name="Ma J."/>
        </authorList>
    </citation>
    <scope>NUCLEOTIDE SEQUENCE [LARGE SCALE GENOMIC DNA]</scope>
    <source>
        <strain evidence="2 3">DT31</strain>
    </source>
</reference>
<dbReference type="Proteomes" id="UP001596461">
    <property type="component" value="Unassembled WGS sequence"/>
</dbReference>
<dbReference type="RefSeq" id="WP_284030403.1">
    <property type="nucleotide sequence ID" value="NZ_CP126154.1"/>
</dbReference>
<name>A0ABD5WBJ0_9EURY</name>
<dbReference type="AlphaFoldDB" id="A0ABD5WBJ0"/>
<feature type="compositionally biased region" description="Basic and acidic residues" evidence="1">
    <location>
        <begin position="8"/>
        <end position="39"/>
    </location>
</feature>
<proteinExistence type="predicted"/>
<dbReference type="GeneID" id="81125236"/>
<gene>
    <name evidence="2" type="ORF">ACFQL9_07525</name>
</gene>